<proteinExistence type="predicted"/>
<accession>A0A0K9PS20</accession>
<reference evidence="2" key="1">
    <citation type="journal article" date="2016" name="Nature">
        <title>The genome of the seagrass Zostera marina reveals angiosperm adaptation to the sea.</title>
        <authorList>
            <person name="Olsen J.L."/>
            <person name="Rouze P."/>
            <person name="Verhelst B."/>
            <person name="Lin Y.-C."/>
            <person name="Bayer T."/>
            <person name="Collen J."/>
            <person name="Dattolo E."/>
            <person name="De Paoli E."/>
            <person name="Dittami S."/>
            <person name="Maumus F."/>
            <person name="Michel G."/>
            <person name="Kersting A."/>
            <person name="Lauritano C."/>
            <person name="Lohaus R."/>
            <person name="Toepel M."/>
            <person name="Tonon T."/>
            <person name="Vanneste K."/>
            <person name="Amirebrahimi M."/>
            <person name="Brakel J."/>
            <person name="Bostroem C."/>
            <person name="Chovatia M."/>
            <person name="Grimwood J."/>
            <person name="Jenkins J.W."/>
            <person name="Jueterbock A."/>
            <person name="Mraz A."/>
            <person name="Stam W.T."/>
            <person name="Tice H."/>
            <person name="Bornberg-Bauer E."/>
            <person name="Green P.J."/>
            <person name="Pearson G.A."/>
            <person name="Procaccini G."/>
            <person name="Duarte C.M."/>
            <person name="Schmutz J."/>
            <person name="Reusch T.B.H."/>
            <person name="Van de Peer Y."/>
        </authorList>
    </citation>
    <scope>NUCLEOTIDE SEQUENCE [LARGE SCALE GENOMIC DNA]</scope>
    <source>
        <strain evidence="2">cv. Finnish</strain>
    </source>
</reference>
<organism evidence="1 2">
    <name type="scientific">Zostera marina</name>
    <name type="common">Eelgrass</name>
    <dbReference type="NCBI Taxonomy" id="29655"/>
    <lineage>
        <taxon>Eukaryota</taxon>
        <taxon>Viridiplantae</taxon>
        <taxon>Streptophyta</taxon>
        <taxon>Embryophyta</taxon>
        <taxon>Tracheophyta</taxon>
        <taxon>Spermatophyta</taxon>
        <taxon>Magnoliopsida</taxon>
        <taxon>Liliopsida</taxon>
        <taxon>Zosteraceae</taxon>
        <taxon>Zostera</taxon>
    </lineage>
</organism>
<gene>
    <name evidence="1" type="ORF">ZOSMA_18G01150</name>
</gene>
<sequence>MAMVEKLFSVMAMLWLSLQLVLTA</sequence>
<comment type="caution">
    <text evidence="1">The sequence shown here is derived from an EMBL/GenBank/DDBJ whole genome shotgun (WGS) entry which is preliminary data.</text>
</comment>
<evidence type="ECO:0000313" key="1">
    <source>
        <dbReference type="EMBL" id="KMZ71017.1"/>
    </source>
</evidence>
<dbReference type="EMBL" id="LFYR01000692">
    <property type="protein sequence ID" value="KMZ71017.1"/>
    <property type="molecule type" value="Genomic_DNA"/>
</dbReference>
<protein>
    <submittedName>
        <fullName evidence="1">Uncharacterized protein</fullName>
    </submittedName>
</protein>
<dbReference type="AlphaFoldDB" id="A0A0K9PS20"/>
<name>A0A0K9PS20_ZOSMR</name>
<evidence type="ECO:0000313" key="2">
    <source>
        <dbReference type="Proteomes" id="UP000036987"/>
    </source>
</evidence>
<keyword evidence="2" id="KW-1185">Reference proteome</keyword>
<dbReference type="Proteomes" id="UP000036987">
    <property type="component" value="Unassembled WGS sequence"/>
</dbReference>